<evidence type="ECO:0000313" key="2">
    <source>
        <dbReference type="EMBL" id="MDI1493433.1"/>
    </source>
</evidence>
<evidence type="ECO:0000256" key="1">
    <source>
        <dbReference type="SAM" id="MobiDB-lite"/>
    </source>
</evidence>
<keyword evidence="3" id="KW-1185">Reference proteome</keyword>
<organism evidence="2 3">
    <name type="scientific">Ramalina farinacea</name>
    <dbReference type="NCBI Taxonomy" id="258253"/>
    <lineage>
        <taxon>Eukaryota</taxon>
        <taxon>Fungi</taxon>
        <taxon>Dikarya</taxon>
        <taxon>Ascomycota</taxon>
        <taxon>Pezizomycotina</taxon>
        <taxon>Lecanoromycetes</taxon>
        <taxon>OSLEUM clade</taxon>
        <taxon>Lecanoromycetidae</taxon>
        <taxon>Lecanorales</taxon>
        <taxon>Lecanorineae</taxon>
        <taxon>Ramalinaceae</taxon>
        <taxon>Ramalina</taxon>
    </lineage>
</organism>
<reference evidence="2" key="1">
    <citation type="journal article" date="2023" name="Genome Biol. Evol.">
        <title>First Whole Genome Sequence and Flow Cytometry Genome Size Data for the Lichen-Forming Fungus Ramalina farinacea (Ascomycota).</title>
        <authorList>
            <person name="Llewellyn T."/>
            <person name="Mian S."/>
            <person name="Hill R."/>
            <person name="Leitch I.J."/>
            <person name="Gaya E."/>
        </authorList>
    </citation>
    <scope>NUCLEOTIDE SEQUENCE</scope>
    <source>
        <strain evidence="2">LIQ254RAFAR</strain>
    </source>
</reference>
<feature type="region of interest" description="Disordered" evidence="1">
    <location>
        <begin position="121"/>
        <end position="195"/>
    </location>
</feature>
<comment type="caution">
    <text evidence="2">The sequence shown here is derived from an EMBL/GenBank/DDBJ whole genome shotgun (WGS) entry which is preliminary data.</text>
</comment>
<gene>
    <name evidence="2" type="ORF">OHK93_005222</name>
</gene>
<evidence type="ECO:0000313" key="3">
    <source>
        <dbReference type="Proteomes" id="UP001161017"/>
    </source>
</evidence>
<dbReference type="EMBL" id="JAPUFD010000026">
    <property type="protein sequence ID" value="MDI1493433.1"/>
    <property type="molecule type" value="Genomic_DNA"/>
</dbReference>
<sequence>MISLFEDLNSSYEQWLYIKPQKFLERQMKNIRSKYRALRYLKTIPWGIPWCLHRILVVYDDSPVIAWLFNIGWFIYGLQSGLEDRWPSPAGENEMGFGQLVPIFLLISTVFVVREAWDDEVDKEPNGSSSLPDTTEDDQGSMHSGTYLMRQQQNTEDLRNPPRRVDTEQRIGMEPLTPPSSSNFARRRTGIVETT</sequence>
<feature type="compositionally biased region" description="Polar residues" evidence="1">
    <location>
        <begin position="141"/>
        <end position="155"/>
    </location>
</feature>
<dbReference type="AlphaFoldDB" id="A0AA43QYV9"/>
<proteinExistence type="predicted"/>
<protein>
    <submittedName>
        <fullName evidence="2">Uncharacterized protein</fullName>
    </submittedName>
</protein>
<feature type="compositionally biased region" description="Basic and acidic residues" evidence="1">
    <location>
        <begin position="156"/>
        <end position="171"/>
    </location>
</feature>
<dbReference type="Proteomes" id="UP001161017">
    <property type="component" value="Unassembled WGS sequence"/>
</dbReference>
<accession>A0AA43QYV9</accession>
<name>A0AA43QYV9_9LECA</name>